<accession>A0A3E3I8S3</accession>
<feature type="transmembrane region" description="Helical" evidence="7">
    <location>
        <begin position="12"/>
        <end position="30"/>
    </location>
</feature>
<feature type="transmembrane region" description="Helical" evidence="7">
    <location>
        <begin position="125"/>
        <end position="145"/>
    </location>
</feature>
<feature type="transmembrane region" description="Helical" evidence="7">
    <location>
        <begin position="189"/>
        <end position="206"/>
    </location>
</feature>
<evidence type="ECO:0000313" key="10">
    <source>
        <dbReference type="Proteomes" id="UP000260812"/>
    </source>
</evidence>
<dbReference type="AlphaFoldDB" id="A0A3E3I8S3"/>
<evidence type="ECO:0000256" key="5">
    <source>
        <dbReference type="ARBA" id="ARBA00022989"/>
    </source>
</evidence>
<dbReference type="InterPro" id="IPR000620">
    <property type="entry name" value="EamA_dom"/>
</dbReference>
<keyword evidence="4 7" id="KW-0812">Transmembrane</keyword>
<reference evidence="9" key="1">
    <citation type="submission" date="2018-08" db="EMBL/GenBank/DDBJ databases">
        <title>A genome reference for cultivated species of the human gut microbiota.</title>
        <authorList>
            <person name="Zou Y."/>
            <person name="Xue W."/>
            <person name="Luo G."/>
        </authorList>
    </citation>
    <scope>NUCLEOTIDE SEQUENCE [LARGE SCALE GENOMIC DNA]</scope>
    <source>
        <strain evidence="9">TF05-5AC</strain>
    </source>
</reference>
<dbReference type="PANTHER" id="PTHR32322:SF18">
    <property type="entry name" value="S-ADENOSYLMETHIONINE_S-ADENOSYLHOMOCYSTEINE TRANSPORTER"/>
    <property type="match status" value="1"/>
</dbReference>
<evidence type="ECO:0000259" key="8">
    <source>
        <dbReference type="Pfam" id="PF00892"/>
    </source>
</evidence>
<dbReference type="Pfam" id="PF00892">
    <property type="entry name" value="EamA"/>
    <property type="match status" value="2"/>
</dbReference>
<proteinExistence type="inferred from homology"/>
<evidence type="ECO:0000256" key="7">
    <source>
        <dbReference type="SAM" id="Phobius"/>
    </source>
</evidence>
<feature type="transmembrane region" description="Helical" evidence="7">
    <location>
        <begin position="249"/>
        <end position="266"/>
    </location>
</feature>
<feature type="transmembrane region" description="Helical" evidence="7">
    <location>
        <begin position="272"/>
        <end position="288"/>
    </location>
</feature>
<dbReference type="PANTHER" id="PTHR32322">
    <property type="entry name" value="INNER MEMBRANE TRANSPORTER"/>
    <property type="match status" value="1"/>
</dbReference>
<sequence>MKQSDMKGHLAAFVTIFIWGTTFISTKVLLKSLSPIEILFIRFLIGYATLWLVYPHQLKPAEKKQELCFAAAGLCGVTLYYLMENMALTYTLASNVGVIISIAPFFTAIFSFFLRKGDKPGKRFFLGFVMAMAGICLISGSSGAALSLNPLGDVLAIGAAIIWAVYSLLTRKIGDFGYHVVQATRRTFFYGLIFMIPVLFLMDFHVEAAQLMQLSNLGNLLFLGLGASALCFVTWNYAVRALGSVKTSVYIYMVPVITAVTSALILGEKITAASAVGILLTLGGLFLSQKWGKETAKDAAEAAVQPEGEQQALE</sequence>
<evidence type="ECO:0000256" key="1">
    <source>
        <dbReference type="ARBA" id="ARBA00004651"/>
    </source>
</evidence>
<dbReference type="GO" id="GO:0005886">
    <property type="term" value="C:plasma membrane"/>
    <property type="evidence" value="ECO:0007669"/>
    <property type="project" value="UniProtKB-SubCell"/>
</dbReference>
<evidence type="ECO:0000256" key="3">
    <source>
        <dbReference type="ARBA" id="ARBA00022475"/>
    </source>
</evidence>
<evidence type="ECO:0000313" key="9">
    <source>
        <dbReference type="EMBL" id="RGE63464.1"/>
    </source>
</evidence>
<dbReference type="EMBL" id="QVLV01000003">
    <property type="protein sequence ID" value="RGE63464.1"/>
    <property type="molecule type" value="Genomic_DNA"/>
</dbReference>
<dbReference type="RefSeq" id="WP_102287886.1">
    <property type="nucleotide sequence ID" value="NZ_LT969517.1"/>
</dbReference>
<feature type="transmembrane region" description="Helical" evidence="7">
    <location>
        <begin position="151"/>
        <end position="169"/>
    </location>
</feature>
<keyword evidence="3" id="KW-1003">Cell membrane</keyword>
<dbReference type="Proteomes" id="UP000260812">
    <property type="component" value="Unassembled WGS sequence"/>
</dbReference>
<keyword evidence="6 7" id="KW-0472">Membrane</keyword>
<evidence type="ECO:0000256" key="2">
    <source>
        <dbReference type="ARBA" id="ARBA00007362"/>
    </source>
</evidence>
<keyword evidence="10" id="KW-1185">Reference proteome</keyword>
<protein>
    <submittedName>
        <fullName evidence="9">DMT family transporter</fullName>
    </submittedName>
</protein>
<feature type="domain" description="EamA" evidence="8">
    <location>
        <begin position="6"/>
        <end position="139"/>
    </location>
</feature>
<dbReference type="GeneID" id="97986401"/>
<dbReference type="SUPFAM" id="SSF103481">
    <property type="entry name" value="Multidrug resistance efflux transporter EmrE"/>
    <property type="match status" value="2"/>
</dbReference>
<comment type="subcellular location">
    <subcellularLocation>
        <location evidence="1">Cell membrane</location>
        <topology evidence="1">Multi-pass membrane protein</topology>
    </subcellularLocation>
</comment>
<comment type="similarity">
    <text evidence="2">Belongs to the EamA transporter family.</text>
</comment>
<comment type="caution">
    <text evidence="9">The sequence shown here is derived from an EMBL/GenBank/DDBJ whole genome shotgun (WGS) entry which is preliminary data.</text>
</comment>
<dbReference type="InterPro" id="IPR037185">
    <property type="entry name" value="EmrE-like"/>
</dbReference>
<feature type="domain" description="EamA" evidence="8">
    <location>
        <begin position="151"/>
        <end position="287"/>
    </location>
</feature>
<feature type="transmembrane region" description="Helical" evidence="7">
    <location>
        <begin position="36"/>
        <end position="54"/>
    </location>
</feature>
<gene>
    <name evidence="9" type="ORF">DXC51_05770</name>
</gene>
<name>A0A3E3I8S3_9FIRM</name>
<keyword evidence="5 7" id="KW-1133">Transmembrane helix</keyword>
<organism evidence="9 10">
    <name type="scientific">Eisenbergiella massiliensis</name>
    <dbReference type="NCBI Taxonomy" id="1720294"/>
    <lineage>
        <taxon>Bacteria</taxon>
        <taxon>Bacillati</taxon>
        <taxon>Bacillota</taxon>
        <taxon>Clostridia</taxon>
        <taxon>Lachnospirales</taxon>
        <taxon>Lachnospiraceae</taxon>
        <taxon>Eisenbergiella</taxon>
    </lineage>
</organism>
<feature type="transmembrane region" description="Helical" evidence="7">
    <location>
        <begin position="218"/>
        <end position="237"/>
    </location>
</feature>
<feature type="transmembrane region" description="Helical" evidence="7">
    <location>
        <begin position="89"/>
        <end position="113"/>
    </location>
</feature>
<dbReference type="InterPro" id="IPR050638">
    <property type="entry name" value="AA-Vitamin_Transporters"/>
</dbReference>
<evidence type="ECO:0000256" key="6">
    <source>
        <dbReference type="ARBA" id="ARBA00023136"/>
    </source>
</evidence>
<evidence type="ECO:0000256" key="4">
    <source>
        <dbReference type="ARBA" id="ARBA00022692"/>
    </source>
</evidence>